<dbReference type="AlphaFoldDB" id="A0A0J7J9M5"/>
<name>A0A0J7J9M5_9GAMM</name>
<feature type="transmembrane region" description="Helical" evidence="1">
    <location>
        <begin position="46"/>
        <end position="69"/>
    </location>
</feature>
<dbReference type="EMBL" id="LFBU01000001">
    <property type="protein sequence ID" value="KMQ75143.1"/>
    <property type="molecule type" value="Genomic_DNA"/>
</dbReference>
<dbReference type="RefSeq" id="WP_048495275.1">
    <property type="nucleotide sequence ID" value="NZ_LFBU01000001.1"/>
</dbReference>
<accession>A0A0J7J9M5</accession>
<evidence type="ECO:0000256" key="1">
    <source>
        <dbReference type="SAM" id="Phobius"/>
    </source>
</evidence>
<keyword evidence="3" id="KW-1185">Reference proteome</keyword>
<gene>
    <name evidence="2" type="ORF">Msub_11342</name>
</gene>
<dbReference type="STRING" id="1658765.Msub_11342"/>
<dbReference type="PATRIC" id="fig|1658765.3.peg.1334"/>
<dbReference type="Proteomes" id="UP000036102">
    <property type="component" value="Unassembled WGS sequence"/>
</dbReference>
<protein>
    <submittedName>
        <fullName evidence="2">Uncharacterized protein</fullName>
    </submittedName>
</protein>
<comment type="caution">
    <text evidence="2">The sequence shown here is derived from an EMBL/GenBank/DDBJ whole genome shotgun (WGS) entry which is preliminary data.</text>
</comment>
<evidence type="ECO:0000313" key="3">
    <source>
        <dbReference type="Proteomes" id="UP000036102"/>
    </source>
</evidence>
<keyword evidence="1" id="KW-1133">Transmembrane helix</keyword>
<organism evidence="2 3">
    <name type="scientific">Marinobacter subterrani</name>
    <dbReference type="NCBI Taxonomy" id="1658765"/>
    <lineage>
        <taxon>Bacteria</taxon>
        <taxon>Pseudomonadati</taxon>
        <taxon>Pseudomonadota</taxon>
        <taxon>Gammaproteobacteria</taxon>
        <taxon>Pseudomonadales</taxon>
        <taxon>Marinobacteraceae</taxon>
        <taxon>Marinobacter</taxon>
    </lineage>
</organism>
<feature type="transmembrane region" description="Helical" evidence="1">
    <location>
        <begin position="6"/>
        <end position="26"/>
    </location>
</feature>
<feature type="transmembrane region" description="Helical" evidence="1">
    <location>
        <begin position="89"/>
        <end position="115"/>
    </location>
</feature>
<reference evidence="2 3" key="1">
    <citation type="submission" date="2015-06" db="EMBL/GenBank/DDBJ databases">
        <title>Marinobacter subterrani, a genetically tractable neutrophilic iron-oxidizing strain isolated from the Soudan Iron Mine.</title>
        <authorList>
            <person name="Bonis B.M."/>
            <person name="Gralnick J.A."/>
        </authorList>
    </citation>
    <scope>NUCLEOTIDE SEQUENCE [LARGE SCALE GENOMIC DNA]</scope>
    <source>
        <strain evidence="2 3">JG233</strain>
    </source>
</reference>
<keyword evidence="1" id="KW-0472">Membrane</keyword>
<keyword evidence="1" id="KW-0812">Transmembrane</keyword>
<proteinExistence type="predicted"/>
<evidence type="ECO:0000313" key="2">
    <source>
        <dbReference type="EMBL" id="KMQ75143.1"/>
    </source>
</evidence>
<sequence length="118" mass="12847">MLYRIITIVGGLVFVIVLFALIWFFCQKFLERHGVTDQVKDRAMVLATWTFAGISVGLVFAVVGAFVLGPWAFYRTLRGHDVGISDASAIWWGLAIVLASLAITAAGFFGFLVAVGAY</sequence>